<evidence type="ECO:0000313" key="1">
    <source>
        <dbReference type="EMBL" id="WNO53243.1"/>
    </source>
</evidence>
<dbReference type="EMBL" id="CP135076">
    <property type="protein sequence ID" value="WNO53243.1"/>
    <property type="molecule type" value="Genomic_DNA"/>
</dbReference>
<keyword evidence="2" id="KW-1185">Reference proteome</keyword>
<name>A0ABZ0B8Q6_9SPHN</name>
<keyword evidence="1" id="KW-0808">Transferase</keyword>
<sequence>MTMRETTSLLPLADRDLWPAGLKRSWRDKLQVLAFGAIQWPWLLRSLSGGSRAAKAELCARLDLPVNALPHLGSWKADTGFLALIVDHIEQQRPRHVVELGAGASSLVIGRALEIFGQGRLTSFDQHADFVHATRDWLADNCVTADLYVAPLRQAPEPWRGIWYDLDGHLPERIDLLVIDGPPWTVHPCIRGAAETLFDRMPVGGTVLLDDGARPGERRVAARWRERWPNFRFDLVQAGTKGTLIGTRRA</sequence>
<reference evidence="1 2" key="1">
    <citation type="submission" date="2023-09" db="EMBL/GenBank/DDBJ databases">
        <authorList>
            <person name="Rey-Velasco X."/>
        </authorList>
    </citation>
    <scope>NUCLEOTIDE SEQUENCE [LARGE SCALE GENOMIC DNA]</scope>
    <source>
        <strain evidence="1 2">W311</strain>
    </source>
</reference>
<dbReference type="GO" id="GO:0008168">
    <property type="term" value="F:methyltransferase activity"/>
    <property type="evidence" value="ECO:0007669"/>
    <property type="project" value="UniProtKB-KW"/>
</dbReference>
<accession>A0ABZ0B8Q6</accession>
<dbReference type="SUPFAM" id="SSF53335">
    <property type="entry name" value="S-adenosyl-L-methionine-dependent methyltransferases"/>
    <property type="match status" value="1"/>
</dbReference>
<protein>
    <submittedName>
        <fullName evidence="1">Class I SAM-dependent methyltransferase</fullName>
        <ecNumber evidence="1">2.1.1.-</ecNumber>
    </submittedName>
</protein>
<evidence type="ECO:0000313" key="2">
    <source>
        <dbReference type="Proteomes" id="UP001302249"/>
    </source>
</evidence>
<dbReference type="Pfam" id="PF13578">
    <property type="entry name" value="Methyltransf_24"/>
    <property type="match status" value="1"/>
</dbReference>
<dbReference type="InterPro" id="IPR029063">
    <property type="entry name" value="SAM-dependent_MTases_sf"/>
</dbReference>
<dbReference type="GO" id="GO:0032259">
    <property type="term" value="P:methylation"/>
    <property type="evidence" value="ECO:0007669"/>
    <property type="project" value="UniProtKB-KW"/>
</dbReference>
<proteinExistence type="predicted"/>
<gene>
    <name evidence="1" type="ORF">RPR59_12435</name>
</gene>
<dbReference type="RefSeq" id="WP_313914516.1">
    <property type="nucleotide sequence ID" value="NZ_CP135076.1"/>
</dbReference>
<organism evidence="1 2">
    <name type="scientific">Stakelama saccharophila</name>
    <dbReference type="NCBI Taxonomy" id="3075605"/>
    <lineage>
        <taxon>Bacteria</taxon>
        <taxon>Pseudomonadati</taxon>
        <taxon>Pseudomonadota</taxon>
        <taxon>Alphaproteobacteria</taxon>
        <taxon>Sphingomonadales</taxon>
        <taxon>Sphingomonadaceae</taxon>
        <taxon>Stakelama</taxon>
    </lineage>
</organism>
<dbReference type="Gene3D" id="3.40.50.150">
    <property type="entry name" value="Vaccinia Virus protein VP39"/>
    <property type="match status" value="1"/>
</dbReference>
<dbReference type="Proteomes" id="UP001302249">
    <property type="component" value="Chromosome"/>
</dbReference>
<dbReference type="EC" id="2.1.1.-" evidence="1"/>
<keyword evidence="1" id="KW-0489">Methyltransferase</keyword>